<sequence length="506" mass="57971">MRRRRLEASAQSPMEISPITMVEEETFFRGHGKLPDCPGSESPASVPSQGTLTEEPDRDPEKWHVSFRTFSGSEESDPIQDLRRLRELCRLWLRPDLHTTEQIMDKLVLEQFMTCMPLGFQVLVRESGVESCRDLEDLLRENRKPKKWTVVHIRGKNFLVRDPEVQMAEAEVSDTDDERELFRKPQSPMNGVRPENGQQRWLLTLVGPCQEEKALQPETTPESADLEGLTPKRNVEEDMLEDRKEAGALQAQPELQEGPDSGTAQGGKDAQEGMDLQVGMWPPTCLPEREVSTRSAHRGGSRRSLRRYKRKRANSPACPDVRQEGAPSVDTGEVSGQLGSRSVRAPSTVGPRSRPEGDAAPARTPYECRVCKKRFRYESQFTLHQRTHTRERPFRCNVCAKGFMQPSDLRVHQRVHTGEKPHCCDLCPKRFAHDSTLRAHKRVHTREKPFQCEHCDKAFSHRGNLNVHRRTHSGLKPYVCPECHGAFRQLGTFKRHQKTHFRMTRQ</sequence>
<gene>
    <name evidence="2" type="primary">LOC105074504</name>
</gene>
<dbReference type="Proteomes" id="UP001732780">
    <property type="component" value="Chromosome 9"/>
</dbReference>
<accession>A0AC58QXC1</accession>
<keyword evidence="1" id="KW-1185">Reference proteome</keyword>
<evidence type="ECO:0000313" key="2">
    <source>
        <dbReference type="RefSeq" id="XP_074226929.1"/>
    </source>
</evidence>
<protein>
    <submittedName>
        <fullName evidence="2">Zinc finger and SCAN domain-containing protein 5C-like</fullName>
    </submittedName>
</protein>
<dbReference type="RefSeq" id="XP_074226929.1">
    <property type="nucleotide sequence ID" value="XM_074370828.1"/>
</dbReference>
<organism evidence="1 2">
    <name type="scientific">Camelus bactrianus</name>
    <name type="common">Bactrian camel</name>
    <dbReference type="NCBI Taxonomy" id="9837"/>
    <lineage>
        <taxon>Eukaryota</taxon>
        <taxon>Metazoa</taxon>
        <taxon>Chordata</taxon>
        <taxon>Craniata</taxon>
        <taxon>Vertebrata</taxon>
        <taxon>Euteleostomi</taxon>
        <taxon>Mammalia</taxon>
        <taxon>Eutheria</taxon>
        <taxon>Laurasiatheria</taxon>
        <taxon>Artiodactyla</taxon>
        <taxon>Tylopoda</taxon>
        <taxon>Camelidae</taxon>
        <taxon>Camelus</taxon>
    </lineage>
</organism>
<evidence type="ECO:0000313" key="1">
    <source>
        <dbReference type="Proteomes" id="UP001732780"/>
    </source>
</evidence>
<reference evidence="2" key="1">
    <citation type="submission" date="2025-08" db="UniProtKB">
        <authorList>
            <consortium name="RefSeq"/>
        </authorList>
    </citation>
    <scope>IDENTIFICATION</scope>
    <source>
        <tissue evidence="2">Blood</tissue>
    </source>
</reference>
<name>A0AC58QXC1_CAMBA</name>
<proteinExistence type="predicted"/>